<organism evidence="4 5">
    <name type="scientific">Seohaeicola zhoushanensis</name>
    <dbReference type="NCBI Taxonomy" id="1569283"/>
    <lineage>
        <taxon>Bacteria</taxon>
        <taxon>Pseudomonadati</taxon>
        <taxon>Pseudomonadota</taxon>
        <taxon>Alphaproteobacteria</taxon>
        <taxon>Rhodobacterales</taxon>
        <taxon>Roseobacteraceae</taxon>
        <taxon>Seohaeicola</taxon>
    </lineage>
</organism>
<dbReference type="Proteomes" id="UP000626220">
    <property type="component" value="Unassembled WGS sequence"/>
</dbReference>
<evidence type="ECO:0000256" key="1">
    <source>
        <dbReference type="SAM" id="MobiDB-lite"/>
    </source>
</evidence>
<dbReference type="InterPro" id="IPR036366">
    <property type="entry name" value="PGBDSf"/>
</dbReference>
<dbReference type="RefSeq" id="WP_229863872.1">
    <property type="nucleotide sequence ID" value="NZ_BNCJ01000001.1"/>
</dbReference>
<evidence type="ECO:0000256" key="2">
    <source>
        <dbReference type="SAM" id="SignalP"/>
    </source>
</evidence>
<dbReference type="Gene3D" id="1.10.101.10">
    <property type="entry name" value="PGBD-like superfamily/PGBD"/>
    <property type="match status" value="1"/>
</dbReference>
<evidence type="ECO:0000313" key="5">
    <source>
        <dbReference type="Proteomes" id="UP000626220"/>
    </source>
</evidence>
<dbReference type="InterPro" id="IPR002477">
    <property type="entry name" value="Peptidoglycan-bd-like"/>
</dbReference>
<dbReference type="SUPFAM" id="SSF47090">
    <property type="entry name" value="PGBD-like"/>
    <property type="match status" value="1"/>
</dbReference>
<keyword evidence="5" id="KW-1185">Reference proteome</keyword>
<reference evidence="4" key="1">
    <citation type="journal article" date="2014" name="Int. J. Syst. Evol. Microbiol.">
        <title>Complete genome sequence of Corynebacterium casei LMG S-19264T (=DSM 44701T), isolated from a smear-ripened cheese.</title>
        <authorList>
            <consortium name="US DOE Joint Genome Institute (JGI-PGF)"/>
            <person name="Walter F."/>
            <person name="Albersmeier A."/>
            <person name="Kalinowski J."/>
            <person name="Ruckert C."/>
        </authorList>
    </citation>
    <scope>NUCLEOTIDE SEQUENCE</scope>
    <source>
        <strain evidence="4">KCTC 42650</strain>
    </source>
</reference>
<evidence type="ECO:0000259" key="3">
    <source>
        <dbReference type="Pfam" id="PF01471"/>
    </source>
</evidence>
<protein>
    <recommendedName>
        <fullName evidence="3">Peptidoglycan binding-like domain-containing protein</fullName>
    </recommendedName>
</protein>
<feature type="chain" id="PRO_5035298620" description="Peptidoglycan binding-like domain-containing protein" evidence="2">
    <location>
        <begin position="21"/>
        <end position="436"/>
    </location>
</feature>
<dbReference type="AlphaFoldDB" id="A0A8J3GUZ8"/>
<reference evidence="4" key="2">
    <citation type="submission" date="2020-09" db="EMBL/GenBank/DDBJ databases">
        <authorList>
            <person name="Sun Q."/>
            <person name="Kim S."/>
        </authorList>
    </citation>
    <scope>NUCLEOTIDE SEQUENCE</scope>
    <source>
        <strain evidence="4">KCTC 42650</strain>
    </source>
</reference>
<dbReference type="Pfam" id="PF01471">
    <property type="entry name" value="PG_binding_1"/>
    <property type="match status" value="1"/>
</dbReference>
<comment type="caution">
    <text evidence="4">The sequence shown here is derived from an EMBL/GenBank/DDBJ whole genome shotgun (WGS) entry which is preliminary data.</text>
</comment>
<accession>A0A8J3GUZ8</accession>
<dbReference type="InterPro" id="IPR036365">
    <property type="entry name" value="PGBD-like_sf"/>
</dbReference>
<feature type="region of interest" description="Disordered" evidence="1">
    <location>
        <begin position="170"/>
        <end position="199"/>
    </location>
</feature>
<evidence type="ECO:0000313" key="4">
    <source>
        <dbReference type="EMBL" id="GHF37226.1"/>
    </source>
</evidence>
<name>A0A8J3GUZ8_9RHOB</name>
<feature type="domain" description="Peptidoglycan binding-like" evidence="3">
    <location>
        <begin position="376"/>
        <end position="431"/>
    </location>
</feature>
<feature type="signal peptide" evidence="2">
    <location>
        <begin position="1"/>
        <end position="20"/>
    </location>
</feature>
<keyword evidence="2" id="KW-0732">Signal</keyword>
<gene>
    <name evidence="4" type="ORF">GCM10017056_06400</name>
</gene>
<sequence length="436" mass="46885">MPNRNALKAVAALFPPLIFAASMSTAQSTYTDLDALRSDIAAIETEISEVEAANGKYQGGALALIAALNLETLRLTKSVLEARITAEETGAPFEIVVPAVQPDPVLAASILADIQTQQASVDAAKTEAANSGGLVQALALTRYETEKLSLAQLRQAWFRAQYGIAFPTNGAPQAPTPVARTAEQPPATGGGHGTRSKPDWADPDYPEIDYEMEIFKQLAAGDFAIVGWWGLQHSRAAIDDSPQVFAINVSDYGTGFSDHPSLKVLCHEGEARVIFDADSFIMGDFQSNTLPVTIRIGNEEAIPQRWSKLTSNKGAGLFGDKAQNFIRKLVGVEKLFLRLEGDRGRLHDLSLRLNGSKKVFEEVAEACHFSLLDLGREDYKAVQTLLNAAGFDAGTPDGQWGPGSRKAMAEYQASVGLPETGTPDRATLVRMGILQE</sequence>
<dbReference type="EMBL" id="BNCJ01000001">
    <property type="protein sequence ID" value="GHF37226.1"/>
    <property type="molecule type" value="Genomic_DNA"/>
</dbReference>
<proteinExistence type="predicted"/>